<evidence type="ECO:0000256" key="4">
    <source>
        <dbReference type="PROSITE-ProRule" id="PRU00335"/>
    </source>
</evidence>
<dbReference type="OrthoDB" id="9809994at2"/>
<name>A0A402A6P4_9CHLR</name>
<dbReference type="Pfam" id="PF00440">
    <property type="entry name" value="TetR_N"/>
    <property type="match status" value="1"/>
</dbReference>
<evidence type="ECO:0000256" key="3">
    <source>
        <dbReference type="ARBA" id="ARBA00023163"/>
    </source>
</evidence>
<dbReference type="InterPro" id="IPR009057">
    <property type="entry name" value="Homeodomain-like_sf"/>
</dbReference>
<protein>
    <submittedName>
        <fullName evidence="6">TetR family transcriptional regulator</fullName>
    </submittedName>
</protein>
<evidence type="ECO:0000313" key="6">
    <source>
        <dbReference type="EMBL" id="GCE14813.1"/>
    </source>
</evidence>
<organism evidence="6 7">
    <name type="scientific">Tengunoibacter tsumagoiensis</name>
    <dbReference type="NCBI Taxonomy" id="2014871"/>
    <lineage>
        <taxon>Bacteria</taxon>
        <taxon>Bacillati</taxon>
        <taxon>Chloroflexota</taxon>
        <taxon>Ktedonobacteria</taxon>
        <taxon>Ktedonobacterales</taxon>
        <taxon>Dictyobacteraceae</taxon>
        <taxon>Tengunoibacter</taxon>
    </lineage>
</organism>
<sequence length="200" mass="22915">MPKTMREKQRELREKEILDTACQLLLEQGFQKMNMDELAARVGIAKMTIYQHFSSKEELAVRIIVREMRMIEEEFASVFALECPALERLEQLLLKSFAFRSINRRVNMELSPVVIIQNPEYQAQRDRLAAQWAQLIEQAKREGAVDPSLSTPVLVRTLFHAFQADYDDLIKSGLASSEELTHTFVTVVLKGMSLSPGSRV</sequence>
<dbReference type="Gene3D" id="1.10.10.60">
    <property type="entry name" value="Homeodomain-like"/>
    <property type="match status" value="1"/>
</dbReference>
<feature type="DNA-binding region" description="H-T-H motif" evidence="4">
    <location>
        <begin position="34"/>
        <end position="53"/>
    </location>
</feature>
<dbReference type="PANTHER" id="PTHR30055">
    <property type="entry name" value="HTH-TYPE TRANSCRIPTIONAL REGULATOR RUTR"/>
    <property type="match status" value="1"/>
</dbReference>
<dbReference type="InterPro" id="IPR050109">
    <property type="entry name" value="HTH-type_TetR-like_transc_reg"/>
</dbReference>
<dbReference type="GO" id="GO:0045892">
    <property type="term" value="P:negative regulation of DNA-templated transcription"/>
    <property type="evidence" value="ECO:0007669"/>
    <property type="project" value="UniProtKB-ARBA"/>
</dbReference>
<keyword evidence="7" id="KW-1185">Reference proteome</keyword>
<dbReference type="GO" id="GO:0003700">
    <property type="term" value="F:DNA-binding transcription factor activity"/>
    <property type="evidence" value="ECO:0007669"/>
    <property type="project" value="TreeGrafter"/>
</dbReference>
<evidence type="ECO:0000256" key="2">
    <source>
        <dbReference type="ARBA" id="ARBA00023125"/>
    </source>
</evidence>
<dbReference type="AlphaFoldDB" id="A0A402A6P4"/>
<proteinExistence type="predicted"/>
<dbReference type="Gene3D" id="1.10.357.10">
    <property type="entry name" value="Tetracycline Repressor, domain 2"/>
    <property type="match status" value="1"/>
</dbReference>
<gene>
    <name evidence="6" type="ORF">KTT_46720</name>
</gene>
<dbReference type="SUPFAM" id="SSF46689">
    <property type="entry name" value="Homeodomain-like"/>
    <property type="match status" value="1"/>
</dbReference>
<reference evidence="7" key="1">
    <citation type="submission" date="2018-12" db="EMBL/GenBank/DDBJ databases">
        <title>Tengunoibacter tsumagoiensis gen. nov., sp. nov., Dictyobacter kobayashii sp. nov., D. alpinus sp. nov., and D. joshuensis sp. nov. and description of Dictyobacteraceae fam. nov. within the order Ktedonobacterales isolated from Tengu-no-mugimeshi.</title>
        <authorList>
            <person name="Wang C.M."/>
            <person name="Zheng Y."/>
            <person name="Sakai Y."/>
            <person name="Toyoda A."/>
            <person name="Minakuchi Y."/>
            <person name="Abe K."/>
            <person name="Yokota A."/>
            <person name="Yabe S."/>
        </authorList>
    </citation>
    <scope>NUCLEOTIDE SEQUENCE [LARGE SCALE GENOMIC DNA]</scope>
    <source>
        <strain evidence="7">Uno3</strain>
    </source>
</reference>
<evidence type="ECO:0000313" key="7">
    <source>
        <dbReference type="Proteomes" id="UP000287352"/>
    </source>
</evidence>
<keyword evidence="2 4" id="KW-0238">DNA-binding</keyword>
<accession>A0A402A6P4</accession>
<dbReference type="PROSITE" id="PS50977">
    <property type="entry name" value="HTH_TETR_2"/>
    <property type="match status" value="1"/>
</dbReference>
<dbReference type="Proteomes" id="UP000287352">
    <property type="component" value="Unassembled WGS sequence"/>
</dbReference>
<dbReference type="RefSeq" id="WP_126582347.1">
    <property type="nucleotide sequence ID" value="NZ_BIFR01000002.1"/>
</dbReference>
<evidence type="ECO:0000259" key="5">
    <source>
        <dbReference type="PROSITE" id="PS50977"/>
    </source>
</evidence>
<evidence type="ECO:0000256" key="1">
    <source>
        <dbReference type="ARBA" id="ARBA00023015"/>
    </source>
</evidence>
<dbReference type="EMBL" id="BIFR01000002">
    <property type="protein sequence ID" value="GCE14813.1"/>
    <property type="molecule type" value="Genomic_DNA"/>
</dbReference>
<dbReference type="InterPro" id="IPR036271">
    <property type="entry name" value="Tet_transcr_reg_TetR-rel_C_sf"/>
</dbReference>
<keyword evidence="1" id="KW-0805">Transcription regulation</keyword>
<dbReference type="InterPro" id="IPR001647">
    <property type="entry name" value="HTH_TetR"/>
</dbReference>
<dbReference type="PANTHER" id="PTHR30055:SF234">
    <property type="entry name" value="HTH-TYPE TRANSCRIPTIONAL REGULATOR BETI"/>
    <property type="match status" value="1"/>
</dbReference>
<dbReference type="PRINTS" id="PR00455">
    <property type="entry name" value="HTHTETR"/>
</dbReference>
<dbReference type="SUPFAM" id="SSF48498">
    <property type="entry name" value="Tetracyclin repressor-like, C-terminal domain"/>
    <property type="match status" value="1"/>
</dbReference>
<dbReference type="GO" id="GO:0000976">
    <property type="term" value="F:transcription cis-regulatory region binding"/>
    <property type="evidence" value="ECO:0007669"/>
    <property type="project" value="TreeGrafter"/>
</dbReference>
<keyword evidence="3" id="KW-0804">Transcription</keyword>
<dbReference type="FunFam" id="1.10.10.60:FF:000141">
    <property type="entry name" value="TetR family transcriptional regulator"/>
    <property type="match status" value="1"/>
</dbReference>
<comment type="caution">
    <text evidence="6">The sequence shown here is derived from an EMBL/GenBank/DDBJ whole genome shotgun (WGS) entry which is preliminary data.</text>
</comment>
<feature type="domain" description="HTH tetR-type" evidence="5">
    <location>
        <begin position="11"/>
        <end position="71"/>
    </location>
</feature>